<keyword evidence="1" id="KW-0479">Metal-binding</keyword>
<evidence type="ECO:0000313" key="8">
    <source>
        <dbReference type="Proteomes" id="UP000293902"/>
    </source>
</evidence>
<dbReference type="Pfam" id="PF03063">
    <property type="entry name" value="Prismane"/>
    <property type="match status" value="1"/>
</dbReference>
<dbReference type="InterPro" id="IPR004137">
    <property type="entry name" value="HCP/CODH"/>
</dbReference>
<dbReference type="GO" id="GO:0046872">
    <property type="term" value="F:metal ion binding"/>
    <property type="evidence" value="ECO:0007669"/>
    <property type="project" value="UniProtKB-KW"/>
</dbReference>
<dbReference type="GO" id="GO:0051536">
    <property type="term" value="F:iron-sulfur cluster binding"/>
    <property type="evidence" value="ECO:0007669"/>
    <property type="project" value="UniProtKB-KW"/>
</dbReference>
<dbReference type="EMBL" id="CP036313">
    <property type="protein sequence ID" value="QBH12482.1"/>
    <property type="molecule type" value="Genomic_DNA"/>
</dbReference>
<dbReference type="Gene3D" id="3.40.50.2030">
    <property type="match status" value="1"/>
</dbReference>
<dbReference type="SUPFAM" id="SSF56821">
    <property type="entry name" value="Prismane protein-like"/>
    <property type="match status" value="1"/>
</dbReference>
<organism evidence="6 7">
    <name type="scientific">Desulfobacter hydrogenophilus</name>
    <dbReference type="NCBI Taxonomy" id="2291"/>
    <lineage>
        <taxon>Bacteria</taxon>
        <taxon>Pseudomonadati</taxon>
        <taxon>Thermodesulfobacteriota</taxon>
        <taxon>Desulfobacteria</taxon>
        <taxon>Desulfobacterales</taxon>
        <taxon>Desulfobacteraceae</taxon>
        <taxon>Desulfobacter</taxon>
    </lineage>
</organism>
<keyword evidence="2" id="KW-0408">Iron</keyword>
<dbReference type="EMBL" id="QLNI01000026">
    <property type="protein sequence ID" value="RAM01515.1"/>
    <property type="molecule type" value="Genomic_DNA"/>
</dbReference>
<reference evidence="6 7" key="1">
    <citation type="submission" date="2018-06" db="EMBL/GenBank/DDBJ databases">
        <title>Complete Genome Sequence of Desulfobacter hydrogenophilus (DSM3380).</title>
        <authorList>
            <person name="Marietou A."/>
            <person name="Schreiber L."/>
            <person name="Marshall I."/>
            <person name="Jorgensen B."/>
        </authorList>
    </citation>
    <scope>NUCLEOTIDE SEQUENCE [LARGE SCALE GENOMIC DNA]</scope>
    <source>
        <strain evidence="6 7">DSM 3380</strain>
    </source>
</reference>
<dbReference type="AlphaFoldDB" id="A0A328FEL4"/>
<keyword evidence="8" id="KW-1185">Reference proteome</keyword>
<feature type="region of interest" description="Disordered" evidence="4">
    <location>
        <begin position="1"/>
        <end position="21"/>
    </location>
</feature>
<evidence type="ECO:0000256" key="4">
    <source>
        <dbReference type="SAM" id="MobiDB-lite"/>
    </source>
</evidence>
<evidence type="ECO:0000313" key="7">
    <source>
        <dbReference type="Proteomes" id="UP000248798"/>
    </source>
</evidence>
<keyword evidence="3" id="KW-0411">Iron-sulfur</keyword>
<evidence type="ECO:0000256" key="1">
    <source>
        <dbReference type="ARBA" id="ARBA00022723"/>
    </source>
</evidence>
<dbReference type="OrthoDB" id="5478720at2"/>
<accession>A0A328FEL4</accession>
<dbReference type="Proteomes" id="UP000293902">
    <property type="component" value="Chromosome"/>
</dbReference>
<name>A0A328FEL4_9BACT</name>
<proteinExistence type="predicted"/>
<feature type="compositionally biased region" description="Basic residues" evidence="4">
    <location>
        <begin position="1"/>
        <end position="11"/>
    </location>
</feature>
<feature type="compositionally biased region" description="Basic and acidic residues" evidence="4">
    <location>
        <begin position="12"/>
        <end position="21"/>
    </location>
</feature>
<gene>
    <name evidence="6" type="ORF">DO021_13600</name>
    <name evidence="5" type="ORF">EYB58_05895</name>
</gene>
<dbReference type="InterPro" id="IPR011254">
    <property type="entry name" value="Prismane-like_sf"/>
</dbReference>
<sequence length="226" mass="25580">MQINAMRRKTRRETMNKEVHPSEQLSDIIGESLIPISTPLTQKSWAFLYQSLDLFFKSLKFGRVRGVVDIIDTPHHRHRDDSAYIQLIRELIQHDILITISGCKRIETTPAARIPSDLFQYAGDGVSEFCDFIGVQPILHINRVDEPEMVYFYNEVAQRAGVKLLDLPVATIAPGRNQKQTGSIGNIFTMEKGPGNTADLINAKIHEKRLALNWCDRCGGIFSPFS</sequence>
<evidence type="ECO:0000256" key="2">
    <source>
        <dbReference type="ARBA" id="ARBA00023004"/>
    </source>
</evidence>
<dbReference type="Proteomes" id="UP000248798">
    <property type="component" value="Unassembled WGS sequence"/>
</dbReference>
<evidence type="ECO:0000313" key="6">
    <source>
        <dbReference type="EMBL" id="RAM01515.1"/>
    </source>
</evidence>
<dbReference type="InterPro" id="IPR016099">
    <property type="entry name" value="Prismane-like_a/b-sand"/>
</dbReference>
<reference evidence="5 8" key="2">
    <citation type="submission" date="2019-02" db="EMBL/GenBank/DDBJ databases">
        <title>Complete genome sequence of Desulfobacter hydrogenophilus AcRS1.</title>
        <authorList>
            <person name="Marietou A."/>
            <person name="Lund M.B."/>
            <person name="Marshall I.P.G."/>
            <person name="Schreiber L."/>
            <person name="Jorgensen B."/>
        </authorList>
    </citation>
    <scope>NUCLEOTIDE SEQUENCE [LARGE SCALE GENOMIC DNA]</scope>
    <source>
        <strain evidence="5 8">AcRS1</strain>
    </source>
</reference>
<dbReference type="GO" id="GO:0016491">
    <property type="term" value="F:oxidoreductase activity"/>
    <property type="evidence" value="ECO:0007669"/>
    <property type="project" value="InterPro"/>
</dbReference>
<protein>
    <submittedName>
        <fullName evidence="6">Uncharacterized protein</fullName>
    </submittedName>
</protein>
<evidence type="ECO:0000313" key="5">
    <source>
        <dbReference type="EMBL" id="QBH12482.1"/>
    </source>
</evidence>
<evidence type="ECO:0000256" key="3">
    <source>
        <dbReference type="ARBA" id="ARBA00023014"/>
    </source>
</evidence>